<evidence type="ECO:0000313" key="2">
    <source>
        <dbReference type="EMBL" id="KAF0887987.1"/>
    </source>
</evidence>
<dbReference type="EMBL" id="SPHZ02000012">
    <property type="protein sequence ID" value="KAF0887987.1"/>
    <property type="molecule type" value="Genomic_DNA"/>
</dbReference>
<comment type="caution">
    <text evidence="2">The sequence shown here is derived from an EMBL/GenBank/DDBJ whole genome shotgun (WGS) entry which is preliminary data.</text>
</comment>
<name>A0A6G1BJV2_9ORYZ</name>
<organism evidence="2 3">
    <name type="scientific">Oryza meyeriana var. granulata</name>
    <dbReference type="NCBI Taxonomy" id="110450"/>
    <lineage>
        <taxon>Eukaryota</taxon>
        <taxon>Viridiplantae</taxon>
        <taxon>Streptophyta</taxon>
        <taxon>Embryophyta</taxon>
        <taxon>Tracheophyta</taxon>
        <taxon>Spermatophyta</taxon>
        <taxon>Magnoliopsida</taxon>
        <taxon>Liliopsida</taxon>
        <taxon>Poales</taxon>
        <taxon>Poaceae</taxon>
        <taxon>BOP clade</taxon>
        <taxon>Oryzoideae</taxon>
        <taxon>Oryzeae</taxon>
        <taxon>Oryzinae</taxon>
        <taxon>Oryza</taxon>
        <taxon>Oryza meyeriana</taxon>
    </lineage>
</organism>
<sequence>MRCLGLSREFLPLPISRRWHDNPSPPPCLDTSITSQSAHSPSCIDSDLSPQRACKEALLLFGARIGPYSQPAWLHCTSVGAKPSN</sequence>
<reference evidence="2 3" key="1">
    <citation type="submission" date="2019-11" db="EMBL/GenBank/DDBJ databases">
        <title>Whole genome sequence of Oryza granulata.</title>
        <authorList>
            <person name="Li W."/>
        </authorList>
    </citation>
    <scope>NUCLEOTIDE SEQUENCE [LARGE SCALE GENOMIC DNA]</scope>
    <source>
        <strain evidence="3">cv. Menghai</strain>
        <tissue evidence="2">Leaf</tissue>
    </source>
</reference>
<feature type="compositionally biased region" description="Polar residues" evidence="1">
    <location>
        <begin position="31"/>
        <end position="40"/>
    </location>
</feature>
<dbReference type="Proteomes" id="UP000479710">
    <property type="component" value="Unassembled WGS sequence"/>
</dbReference>
<accession>A0A6G1BJV2</accession>
<gene>
    <name evidence="2" type="ORF">E2562_006908</name>
</gene>
<protein>
    <submittedName>
        <fullName evidence="2">Uncharacterized protein</fullName>
    </submittedName>
</protein>
<evidence type="ECO:0000256" key="1">
    <source>
        <dbReference type="SAM" id="MobiDB-lite"/>
    </source>
</evidence>
<evidence type="ECO:0000313" key="3">
    <source>
        <dbReference type="Proteomes" id="UP000479710"/>
    </source>
</evidence>
<keyword evidence="3" id="KW-1185">Reference proteome</keyword>
<proteinExistence type="predicted"/>
<feature type="region of interest" description="Disordered" evidence="1">
    <location>
        <begin position="18"/>
        <end position="47"/>
    </location>
</feature>
<dbReference type="AlphaFoldDB" id="A0A6G1BJV2"/>